<name>A0A8H3DK57_9AGAM</name>
<dbReference type="AlphaFoldDB" id="A0A8H3DK57"/>
<dbReference type="Proteomes" id="UP000663831">
    <property type="component" value="Unassembled WGS sequence"/>
</dbReference>
<protein>
    <submittedName>
        <fullName evidence="1">Uncharacterized protein</fullName>
    </submittedName>
</protein>
<dbReference type="EMBL" id="CAJMWV010008244">
    <property type="protein sequence ID" value="CAE6534693.1"/>
    <property type="molecule type" value="Genomic_DNA"/>
</dbReference>
<sequence>MKARAAGLPPEDRSNLGVAAGACQRHSTNWKNVLWLHIKFKDCLHIISSTFTTSVQHVSGFVAYELASESAVWFTSASLRLPIFTLKLNPSLISNLGLLYTMDLRATVQNPLLSMVSPCDSALNHRFKEYWRSLLFLCSERLDLFGH</sequence>
<comment type="caution">
    <text evidence="1">The sequence shown here is derived from an EMBL/GenBank/DDBJ whole genome shotgun (WGS) entry which is preliminary data.</text>
</comment>
<organism evidence="1 2">
    <name type="scientific">Rhizoctonia solani</name>
    <dbReference type="NCBI Taxonomy" id="456999"/>
    <lineage>
        <taxon>Eukaryota</taxon>
        <taxon>Fungi</taxon>
        <taxon>Dikarya</taxon>
        <taxon>Basidiomycota</taxon>
        <taxon>Agaricomycotina</taxon>
        <taxon>Agaricomycetes</taxon>
        <taxon>Cantharellales</taxon>
        <taxon>Ceratobasidiaceae</taxon>
        <taxon>Rhizoctonia</taxon>
    </lineage>
</organism>
<accession>A0A8H3DK57</accession>
<evidence type="ECO:0000313" key="2">
    <source>
        <dbReference type="Proteomes" id="UP000663831"/>
    </source>
</evidence>
<evidence type="ECO:0000313" key="1">
    <source>
        <dbReference type="EMBL" id="CAE6534693.1"/>
    </source>
</evidence>
<gene>
    <name evidence="1" type="ORF">RDB_LOCUS162763</name>
</gene>
<reference evidence="1" key="1">
    <citation type="submission" date="2021-01" db="EMBL/GenBank/DDBJ databases">
        <authorList>
            <person name="Kaushik A."/>
        </authorList>
    </citation>
    <scope>NUCLEOTIDE SEQUENCE</scope>
    <source>
        <strain evidence="1">AG3-1AP</strain>
    </source>
</reference>
<proteinExistence type="predicted"/>